<feature type="domain" description="Tyr recombinase" evidence="3">
    <location>
        <begin position="189"/>
        <end position="352"/>
    </location>
</feature>
<name>A0A454JKS6_9NEIS</name>
<dbReference type="Proteomes" id="UP000274139">
    <property type="component" value="Unassembled WGS sequence"/>
</dbReference>
<evidence type="ECO:0000313" key="5">
    <source>
        <dbReference type="Proteomes" id="UP000274139"/>
    </source>
</evidence>
<dbReference type="InterPro" id="IPR002104">
    <property type="entry name" value="Integrase_catalytic"/>
</dbReference>
<dbReference type="Gene3D" id="1.10.150.130">
    <property type="match status" value="1"/>
</dbReference>
<protein>
    <submittedName>
        <fullName evidence="4">Integrase</fullName>
    </submittedName>
</protein>
<dbReference type="GO" id="GO:0015074">
    <property type="term" value="P:DNA integration"/>
    <property type="evidence" value="ECO:0007669"/>
    <property type="project" value="InterPro"/>
</dbReference>
<dbReference type="EMBL" id="RFAR01000021">
    <property type="protein sequence ID" value="RMC99929.1"/>
    <property type="molecule type" value="Genomic_DNA"/>
</dbReference>
<evidence type="ECO:0000313" key="4">
    <source>
        <dbReference type="EMBL" id="RMC99929.1"/>
    </source>
</evidence>
<evidence type="ECO:0000256" key="2">
    <source>
        <dbReference type="ARBA" id="ARBA00023172"/>
    </source>
</evidence>
<proteinExistence type="predicted"/>
<dbReference type="GO" id="GO:0003677">
    <property type="term" value="F:DNA binding"/>
    <property type="evidence" value="ECO:0007669"/>
    <property type="project" value="UniProtKB-KW"/>
</dbReference>
<accession>A0A454JKS6</accession>
<dbReference type="GO" id="GO:0006310">
    <property type="term" value="P:DNA recombination"/>
    <property type="evidence" value="ECO:0007669"/>
    <property type="project" value="UniProtKB-KW"/>
</dbReference>
<sequence length="360" mass="41040">MRPKSTHRDLPPRMLRRVRTMKSGKVWESYFYNGRDASGRRIEIPLGHDLNEAKRKWAELECQDRPPETGLMRYIFDRYEREILPTKAVSTQRENLGCLGKLRKVFDGAPIDAITPQFIAQYRDKRGAVAPVRANREITLFSHVFNMAREWGYTARENPVKGVRKNKETPRDFYADAAVWDAVYGAACVELRDAMDLNYLTGQRPADVLKMRYSDIRDGALEVKPNKTQKSSGKKLRILLDDPDTGRTMLGQLIDRIRARARDTKLTSMCIVATPAGAALNQWTLRTRFDDARDTAAKAAEKAGDMALAKRIREFQFRDIRPKAASETDLAHASKLLGHTDKQITKTVYQRVGETVLPTK</sequence>
<dbReference type="InterPro" id="IPR011010">
    <property type="entry name" value="DNA_brk_join_enz"/>
</dbReference>
<dbReference type="InterPro" id="IPR010998">
    <property type="entry name" value="Integrase_recombinase_N"/>
</dbReference>
<evidence type="ECO:0000259" key="3">
    <source>
        <dbReference type="Pfam" id="PF00589"/>
    </source>
</evidence>
<keyword evidence="1" id="KW-0238">DNA-binding</keyword>
<dbReference type="InterPro" id="IPR013762">
    <property type="entry name" value="Integrase-like_cat_sf"/>
</dbReference>
<dbReference type="AlphaFoldDB" id="A0A454JKS6"/>
<dbReference type="Gene3D" id="1.10.443.10">
    <property type="entry name" value="Intergrase catalytic core"/>
    <property type="match status" value="1"/>
</dbReference>
<dbReference type="OrthoDB" id="662444at2"/>
<keyword evidence="2" id="KW-0233">DNA recombination</keyword>
<reference evidence="4 5" key="1">
    <citation type="submission" date="2018-10" db="EMBL/GenBank/DDBJ databases">
        <title>Draft genome sequence of Aquitalea MWU14-2217 isolated from a wild cranberry bog in Provincetown, Massachusetts.</title>
        <authorList>
            <person name="Ebadzadsahrai G."/>
            <person name="Soby S."/>
        </authorList>
    </citation>
    <scope>NUCLEOTIDE SEQUENCE [LARGE SCALE GENOMIC DNA]</scope>
    <source>
        <strain evidence="4 5">MWU14-2217</strain>
    </source>
</reference>
<dbReference type="Pfam" id="PF00589">
    <property type="entry name" value="Phage_integrase"/>
    <property type="match status" value="1"/>
</dbReference>
<dbReference type="SUPFAM" id="SSF56349">
    <property type="entry name" value="DNA breaking-rejoining enzymes"/>
    <property type="match status" value="1"/>
</dbReference>
<gene>
    <name evidence="4" type="ORF">EAY64_06385</name>
</gene>
<keyword evidence="5" id="KW-1185">Reference proteome</keyword>
<comment type="caution">
    <text evidence="4">The sequence shown here is derived from an EMBL/GenBank/DDBJ whole genome shotgun (WGS) entry which is preliminary data.</text>
</comment>
<organism evidence="4 5">
    <name type="scientific">Aquitalea palustris</name>
    <dbReference type="NCBI Taxonomy" id="2480983"/>
    <lineage>
        <taxon>Bacteria</taxon>
        <taxon>Pseudomonadati</taxon>
        <taxon>Pseudomonadota</taxon>
        <taxon>Betaproteobacteria</taxon>
        <taxon>Neisseriales</taxon>
        <taxon>Chromobacteriaceae</taxon>
        <taxon>Aquitalea</taxon>
    </lineage>
</organism>
<evidence type="ECO:0000256" key="1">
    <source>
        <dbReference type="ARBA" id="ARBA00023125"/>
    </source>
</evidence>